<comment type="caution">
    <text evidence="3">Lacks conserved residue(s) required for the propagation of feature annotation.</text>
</comment>
<organism evidence="4 5">
    <name type="scientific">Owenia fusiformis</name>
    <name type="common">Polychaete worm</name>
    <dbReference type="NCBI Taxonomy" id="6347"/>
    <lineage>
        <taxon>Eukaryota</taxon>
        <taxon>Metazoa</taxon>
        <taxon>Spiralia</taxon>
        <taxon>Lophotrochozoa</taxon>
        <taxon>Annelida</taxon>
        <taxon>Polychaeta</taxon>
        <taxon>Sedentaria</taxon>
        <taxon>Canalipalpata</taxon>
        <taxon>Sabellida</taxon>
        <taxon>Oweniida</taxon>
        <taxon>Oweniidae</taxon>
        <taxon>Owenia</taxon>
    </lineage>
</organism>
<keyword evidence="5" id="KW-1185">Reference proteome</keyword>
<comment type="caution">
    <text evidence="4">The sequence shown here is derived from an EMBL/GenBank/DDBJ whole genome shotgun (WGS) entry which is preliminary data.</text>
</comment>
<evidence type="ECO:0000256" key="1">
    <source>
        <dbReference type="ARBA" id="ARBA00022737"/>
    </source>
</evidence>
<dbReference type="PANTHER" id="PTHR24251:SF50">
    <property type="entry name" value="ATTRACTIN-LIKE 1A"/>
    <property type="match status" value="1"/>
</dbReference>
<evidence type="ECO:0000256" key="3">
    <source>
        <dbReference type="PROSITE-ProRule" id="PRU00059"/>
    </source>
</evidence>
<dbReference type="CDD" id="cd00041">
    <property type="entry name" value="CUB"/>
    <property type="match status" value="1"/>
</dbReference>
<dbReference type="SUPFAM" id="SSF49854">
    <property type="entry name" value="Spermadhesin, CUB domain"/>
    <property type="match status" value="1"/>
</dbReference>
<sequence>YVEFSTDYSFTMRGFHAYYRAVHNSTKSTNNAISQTDVCTNRQMYESTGEISTLGYTCLREDSLFYIGDMNCSWDIHVQEGKVIELMFNEVNTYDGCIYDYVNIIDETGRIDAQPLCDDFGASFPRAVKSLGPWLRVELSIID</sequence>
<gene>
    <name evidence="4" type="ORF">OFUS_LOCUS7734</name>
</gene>
<dbReference type="EMBL" id="CAIIXF020000004">
    <property type="protein sequence ID" value="CAH1781122.1"/>
    <property type="molecule type" value="Genomic_DNA"/>
</dbReference>
<dbReference type="Pfam" id="PF00431">
    <property type="entry name" value="CUB"/>
    <property type="match status" value="1"/>
</dbReference>
<dbReference type="PANTHER" id="PTHR24251">
    <property type="entry name" value="OVOCHYMASE-RELATED"/>
    <property type="match status" value="1"/>
</dbReference>
<keyword evidence="1" id="KW-0677">Repeat</keyword>
<feature type="non-terminal residue" evidence="4">
    <location>
        <position position="1"/>
    </location>
</feature>
<evidence type="ECO:0000256" key="2">
    <source>
        <dbReference type="ARBA" id="ARBA00023157"/>
    </source>
</evidence>
<proteinExistence type="predicted"/>
<dbReference type="InterPro" id="IPR035914">
    <property type="entry name" value="Sperma_CUB_dom_sf"/>
</dbReference>
<dbReference type="Gene3D" id="2.60.120.290">
    <property type="entry name" value="Spermadhesin, CUB domain"/>
    <property type="match status" value="1"/>
</dbReference>
<dbReference type="InterPro" id="IPR000859">
    <property type="entry name" value="CUB_dom"/>
</dbReference>
<dbReference type="Proteomes" id="UP000749559">
    <property type="component" value="Unassembled WGS sequence"/>
</dbReference>
<keyword evidence="2" id="KW-1015">Disulfide bond</keyword>
<feature type="non-terminal residue" evidence="4">
    <location>
        <position position="143"/>
    </location>
</feature>
<dbReference type="AlphaFoldDB" id="A0A8J1UFK6"/>
<reference evidence="4" key="1">
    <citation type="submission" date="2022-03" db="EMBL/GenBank/DDBJ databases">
        <authorList>
            <person name="Martin C."/>
        </authorList>
    </citation>
    <scope>NUCLEOTIDE SEQUENCE</scope>
</reference>
<evidence type="ECO:0000313" key="4">
    <source>
        <dbReference type="EMBL" id="CAH1781122.1"/>
    </source>
</evidence>
<evidence type="ECO:0000313" key="5">
    <source>
        <dbReference type="Proteomes" id="UP000749559"/>
    </source>
</evidence>
<accession>A0A8J1UFK6</accession>
<dbReference type="PROSITE" id="PS01180">
    <property type="entry name" value="CUB"/>
    <property type="match status" value="1"/>
</dbReference>
<protein>
    <submittedName>
        <fullName evidence="4">Uncharacterized protein</fullName>
    </submittedName>
</protein>
<name>A0A8J1UFK6_OWEFU</name>